<dbReference type="Gene3D" id="3.40.50.360">
    <property type="match status" value="1"/>
</dbReference>
<dbReference type="InterPro" id="IPR008254">
    <property type="entry name" value="Flavodoxin/NO_synth"/>
</dbReference>
<proteinExistence type="predicted"/>
<keyword evidence="2" id="KW-0288">FMN</keyword>
<gene>
    <name evidence="4" type="ORF">GCM10011613_10040</name>
</gene>
<comment type="caution">
    <text evidence="4">The sequence shown here is derived from an EMBL/GenBank/DDBJ whole genome shotgun (WGS) entry which is preliminary data.</text>
</comment>
<dbReference type="InterPro" id="IPR029039">
    <property type="entry name" value="Flavoprotein-like_sf"/>
</dbReference>
<dbReference type="RefSeq" id="WP_189416446.1">
    <property type="nucleotide sequence ID" value="NZ_BMYZ01000001.1"/>
</dbReference>
<dbReference type="Pfam" id="PF00258">
    <property type="entry name" value="Flavodoxin_1"/>
    <property type="match status" value="1"/>
</dbReference>
<evidence type="ECO:0000259" key="3">
    <source>
        <dbReference type="PROSITE" id="PS50902"/>
    </source>
</evidence>
<keyword evidence="5" id="KW-1185">Reference proteome</keyword>
<dbReference type="PROSITE" id="PS50902">
    <property type="entry name" value="FLAVODOXIN_LIKE"/>
    <property type="match status" value="1"/>
</dbReference>
<accession>A0ABQ3AV70</accession>
<evidence type="ECO:0000313" key="5">
    <source>
        <dbReference type="Proteomes" id="UP000619761"/>
    </source>
</evidence>
<feature type="domain" description="Flavodoxin-like" evidence="3">
    <location>
        <begin position="4"/>
        <end position="148"/>
    </location>
</feature>
<organism evidence="4 5">
    <name type="scientific">Cellvibrio zantedeschiae</name>
    <dbReference type="NCBI Taxonomy" id="1237077"/>
    <lineage>
        <taxon>Bacteria</taxon>
        <taxon>Pseudomonadati</taxon>
        <taxon>Pseudomonadota</taxon>
        <taxon>Gammaproteobacteria</taxon>
        <taxon>Cellvibrionales</taxon>
        <taxon>Cellvibrionaceae</taxon>
        <taxon>Cellvibrio</taxon>
    </lineage>
</organism>
<dbReference type="SUPFAM" id="SSF52218">
    <property type="entry name" value="Flavoproteins"/>
    <property type="match status" value="1"/>
</dbReference>
<name>A0ABQ3AV70_9GAMM</name>
<reference evidence="5" key="1">
    <citation type="journal article" date="2019" name="Int. J. Syst. Evol. Microbiol.">
        <title>The Global Catalogue of Microorganisms (GCM) 10K type strain sequencing project: providing services to taxonomists for standard genome sequencing and annotation.</title>
        <authorList>
            <consortium name="The Broad Institute Genomics Platform"/>
            <consortium name="The Broad Institute Genome Sequencing Center for Infectious Disease"/>
            <person name="Wu L."/>
            <person name="Ma J."/>
        </authorList>
    </citation>
    <scope>NUCLEOTIDE SEQUENCE [LARGE SCALE GENOMIC DNA]</scope>
    <source>
        <strain evidence="5">KCTC 32239</strain>
    </source>
</reference>
<keyword evidence="1" id="KW-0285">Flavoprotein</keyword>
<protein>
    <submittedName>
        <fullName evidence="4">Sulfite reductase</fullName>
    </submittedName>
</protein>
<sequence>MASIQILIGSIYGGAEQVAEIAAARLRELDHEVSLNTYARPQDLVRDSNEVLLLCHSNTGAGELPDNIQPIYLHLTRDYPRIAGKRYGVINLGDSSYSTFNEAGRMLDAAFADLGAVRIGEPLVLDACSGDSPEALTLHWVNTWAQQL</sequence>
<dbReference type="Proteomes" id="UP000619761">
    <property type="component" value="Unassembled WGS sequence"/>
</dbReference>
<dbReference type="PANTHER" id="PTHR19384">
    <property type="entry name" value="NITRIC OXIDE SYNTHASE-RELATED"/>
    <property type="match status" value="1"/>
</dbReference>
<evidence type="ECO:0000256" key="1">
    <source>
        <dbReference type="ARBA" id="ARBA00022630"/>
    </source>
</evidence>
<dbReference type="EMBL" id="BMYZ01000001">
    <property type="protein sequence ID" value="GGY67827.1"/>
    <property type="molecule type" value="Genomic_DNA"/>
</dbReference>
<evidence type="ECO:0000256" key="2">
    <source>
        <dbReference type="ARBA" id="ARBA00022643"/>
    </source>
</evidence>
<evidence type="ECO:0000313" key="4">
    <source>
        <dbReference type="EMBL" id="GGY67827.1"/>
    </source>
</evidence>